<gene>
    <name evidence="1" type="ORF">E3O32_15335</name>
</gene>
<protein>
    <submittedName>
        <fullName evidence="1">Uncharacterized protein</fullName>
    </submittedName>
</protein>
<dbReference type="RefSeq" id="WP_134510697.1">
    <property type="nucleotide sequence ID" value="NZ_SOFM01000046.1"/>
</dbReference>
<evidence type="ECO:0000313" key="2">
    <source>
        <dbReference type="Proteomes" id="UP000297643"/>
    </source>
</evidence>
<accession>A0A4R8W173</accession>
<reference evidence="1 2" key="1">
    <citation type="submission" date="2019-03" db="EMBL/GenBank/DDBJ databases">
        <title>Genomics of glacier-inhabiting Cryobacterium strains.</title>
        <authorList>
            <person name="Liu Q."/>
            <person name="Xin Y.-H."/>
        </authorList>
    </citation>
    <scope>NUCLEOTIDE SEQUENCE [LARGE SCALE GENOMIC DNA]</scope>
    <source>
        <strain evidence="1 2">RHLT2-21</strain>
    </source>
</reference>
<name>A0A4R8W173_9MICO</name>
<dbReference type="AlphaFoldDB" id="A0A4R8W173"/>
<comment type="caution">
    <text evidence="1">The sequence shown here is derived from an EMBL/GenBank/DDBJ whole genome shotgun (WGS) entry which is preliminary data.</text>
</comment>
<proteinExistence type="predicted"/>
<sequence length="415" mass="47278">MDPPPEDGYPSAWDVPQFKEMRVQMRAMTLLLVIRPSLRKQLAELKKEMHRIVGSVDRFYELVGDRHWVFHGSLNLERLVTALDTGSCDEVEKELIEQYQDAKLMRFALVRAKAVPELRPYAALLDSAWRDYQEERYYAVVLTLLPILDGFVATVGDNRRGLHTREEHELVVWNSMISHHKGLAATQQSFRKSFNTLNEEPLHELYRNGILHGNFTNYDNVIVASKAWNRLFTLLDWREALIESAKPKAVERTLKESFAKLADTREMRRQMDDWQPRASSVADDGEDVVMGEPVVQAVVALLDAWRAGNYGKLADYLYETMKKPSRGAYIGQVRSRFAVTALEGFTIDAVEMRGSGCGHVKTTLMFAGKQHSSELRMLHVDAAGHVSPEGDERASWHTIQTSPEAIIGREWPPVT</sequence>
<dbReference type="EMBL" id="SOFM01000046">
    <property type="protein sequence ID" value="TFC00520.1"/>
    <property type="molecule type" value="Genomic_DNA"/>
</dbReference>
<dbReference type="Proteomes" id="UP000297643">
    <property type="component" value="Unassembled WGS sequence"/>
</dbReference>
<keyword evidence="2" id="KW-1185">Reference proteome</keyword>
<evidence type="ECO:0000313" key="1">
    <source>
        <dbReference type="EMBL" id="TFC00520.1"/>
    </source>
</evidence>
<organism evidence="1 2">
    <name type="scientific">Cryobacterium mannosilyticum</name>
    <dbReference type="NCBI Taxonomy" id="1259190"/>
    <lineage>
        <taxon>Bacteria</taxon>
        <taxon>Bacillati</taxon>
        <taxon>Actinomycetota</taxon>
        <taxon>Actinomycetes</taxon>
        <taxon>Micrococcales</taxon>
        <taxon>Microbacteriaceae</taxon>
        <taxon>Cryobacterium</taxon>
    </lineage>
</organism>